<dbReference type="PANTHER" id="PTHR22835:SF286">
    <property type="entry name" value="OS01G0214600 PROTEIN"/>
    <property type="match status" value="1"/>
</dbReference>
<dbReference type="GO" id="GO:0016788">
    <property type="term" value="F:hydrolase activity, acting on ester bonds"/>
    <property type="evidence" value="ECO:0007669"/>
    <property type="project" value="InterPro"/>
</dbReference>
<gene>
    <name evidence="3" type="ORF">U9M48_021194</name>
</gene>
<evidence type="ECO:0000313" key="4">
    <source>
        <dbReference type="Proteomes" id="UP001341281"/>
    </source>
</evidence>
<accession>A0AAQ3TIK4</accession>
<dbReference type="EMBL" id="CP144748">
    <property type="protein sequence ID" value="WVZ72787.1"/>
    <property type="molecule type" value="Genomic_DNA"/>
</dbReference>
<protein>
    <recommendedName>
        <fullName evidence="5">GDSL esterase/lipase</fullName>
    </recommendedName>
</protein>
<sequence length="309" mass="33721">MAITGATAMDLEFFKKHGLEKSIWNSAPLGTQIQWFQQLMPSICGSGAELPVRCNDYNAPIFDGRAMAEVTSYVPQIVDRITSGVEVRVRRAAREKRKQQLAAALTYVVADADRAGRGGRGGSWRGVLPIGCFPVYLTLYPGRNKGDYDDTGCLKTYNDLASHHNELLKQAVSGLRSKHAGVRLMYADLYAQVADMVRSPETFAHAVAVVFSLVYVYCVHTQPAFKLKLYVCIHRSSGLKYGLRVCCGADGQGSYNYNNGARCGDSGSGACGDPENYLVWDGIHLTDAAYRSIADGWLDGAYCSPGILH</sequence>
<dbReference type="InterPro" id="IPR001087">
    <property type="entry name" value="GDSL"/>
</dbReference>
<name>A0AAQ3TIK4_PASNO</name>
<evidence type="ECO:0008006" key="5">
    <source>
        <dbReference type="Google" id="ProtNLM"/>
    </source>
</evidence>
<dbReference type="AlphaFoldDB" id="A0AAQ3TIK4"/>
<dbReference type="PANTHER" id="PTHR22835">
    <property type="entry name" value="ZINC FINGER FYVE DOMAIN CONTAINING PROTEIN"/>
    <property type="match status" value="1"/>
</dbReference>
<keyword evidence="4" id="KW-1185">Reference proteome</keyword>
<dbReference type="Pfam" id="PF00657">
    <property type="entry name" value="Lipase_GDSL"/>
    <property type="match status" value="1"/>
</dbReference>
<organism evidence="3 4">
    <name type="scientific">Paspalum notatum var. saurae</name>
    <dbReference type="NCBI Taxonomy" id="547442"/>
    <lineage>
        <taxon>Eukaryota</taxon>
        <taxon>Viridiplantae</taxon>
        <taxon>Streptophyta</taxon>
        <taxon>Embryophyta</taxon>
        <taxon>Tracheophyta</taxon>
        <taxon>Spermatophyta</taxon>
        <taxon>Magnoliopsida</taxon>
        <taxon>Liliopsida</taxon>
        <taxon>Poales</taxon>
        <taxon>Poaceae</taxon>
        <taxon>PACMAD clade</taxon>
        <taxon>Panicoideae</taxon>
        <taxon>Andropogonodae</taxon>
        <taxon>Paspaleae</taxon>
        <taxon>Paspalinae</taxon>
        <taxon>Paspalum</taxon>
    </lineage>
</organism>
<evidence type="ECO:0000313" key="3">
    <source>
        <dbReference type="EMBL" id="WVZ72787.1"/>
    </source>
</evidence>
<evidence type="ECO:0000256" key="2">
    <source>
        <dbReference type="ARBA" id="ARBA00023180"/>
    </source>
</evidence>
<dbReference type="InterPro" id="IPR036514">
    <property type="entry name" value="SGNH_hydro_sf"/>
</dbReference>
<reference evidence="3 4" key="1">
    <citation type="submission" date="2024-02" db="EMBL/GenBank/DDBJ databases">
        <title>High-quality chromosome-scale genome assembly of Pensacola bahiagrass (Paspalum notatum Flugge var. saurae).</title>
        <authorList>
            <person name="Vega J.M."/>
            <person name="Podio M."/>
            <person name="Orjuela J."/>
            <person name="Siena L.A."/>
            <person name="Pessino S.C."/>
            <person name="Combes M.C."/>
            <person name="Mariac C."/>
            <person name="Albertini E."/>
            <person name="Pupilli F."/>
            <person name="Ortiz J.P.A."/>
            <person name="Leblanc O."/>
        </authorList>
    </citation>
    <scope>NUCLEOTIDE SEQUENCE [LARGE SCALE GENOMIC DNA]</scope>
    <source>
        <strain evidence="3">R1</strain>
        <tissue evidence="3">Leaf</tissue>
    </source>
</reference>
<evidence type="ECO:0000256" key="1">
    <source>
        <dbReference type="ARBA" id="ARBA00008668"/>
    </source>
</evidence>
<keyword evidence="2" id="KW-0325">Glycoprotein</keyword>
<proteinExistence type="inferred from homology"/>
<dbReference type="Proteomes" id="UP001341281">
    <property type="component" value="Chromosome 04"/>
</dbReference>
<dbReference type="Gene3D" id="3.40.50.1110">
    <property type="entry name" value="SGNH hydrolase"/>
    <property type="match status" value="1"/>
</dbReference>
<comment type="similarity">
    <text evidence="1">Belongs to the 'GDSL' lipolytic enzyme family.</text>
</comment>